<comment type="pathway">
    <text evidence="1">Lipid metabolism.</text>
</comment>
<proteinExistence type="inferred from homology"/>
<dbReference type="GO" id="GO:0003841">
    <property type="term" value="F:1-acylglycerol-3-phosphate O-acyltransferase activity"/>
    <property type="evidence" value="ECO:0007669"/>
    <property type="project" value="UniProtKB-UniRule"/>
</dbReference>
<keyword evidence="4 7" id="KW-0808">Transferase</keyword>
<keyword evidence="11" id="KW-1185">Reference proteome</keyword>
<organism evidence="10 11">
    <name type="scientific">Clostridium sartagoforme</name>
    <dbReference type="NCBI Taxonomy" id="84031"/>
    <lineage>
        <taxon>Bacteria</taxon>
        <taxon>Bacillati</taxon>
        <taxon>Bacillota</taxon>
        <taxon>Clostridia</taxon>
        <taxon>Eubacteriales</taxon>
        <taxon>Clostridiaceae</taxon>
        <taxon>Clostridium</taxon>
    </lineage>
</organism>
<dbReference type="InterPro" id="IPR002123">
    <property type="entry name" value="Plipid/glycerol_acylTrfase"/>
</dbReference>
<dbReference type="OrthoDB" id="9803035at2"/>
<evidence type="ECO:0000256" key="7">
    <source>
        <dbReference type="RuleBase" id="RU361267"/>
    </source>
</evidence>
<dbReference type="AlphaFoldDB" id="A0A4S2DHV5"/>
<dbReference type="GO" id="GO:0006654">
    <property type="term" value="P:phosphatidic acid biosynthetic process"/>
    <property type="evidence" value="ECO:0007669"/>
    <property type="project" value="TreeGrafter"/>
</dbReference>
<keyword evidence="8" id="KW-0472">Membrane</keyword>
<keyword evidence="8" id="KW-1133">Transmembrane helix</keyword>
<evidence type="ECO:0000259" key="9">
    <source>
        <dbReference type="SMART" id="SM00563"/>
    </source>
</evidence>
<evidence type="ECO:0000256" key="5">
    <source>
        <dbReference type="ARBA" id="ARBA00023098"/>
    </source>
</evidence>
<dbReference type="SUPFAM" id="SSF69593">
    <property type="entry name" value="Glycerol-3-phosphate (1)-acyltransferase"/>
    <property type="match status" value="1"/>
</dbReference>
<dbReference type="PANTHER" id="PTHR10434">
    <property type="entry name" value="1-ACYL-SN-GLYCEROL-3-PHOSPHATE ACYLTRANSFERASE"/>
    <property type="match status" value="1"/>
</dbReference>
<evidence type="ECO:0000256" key="8">
    <source>
        <dbReference type="SAM" id="Phobius"/>
    </source>
</evidence>
<protein>
    <recommendedName>
        <fullName evidence="7">1-acyl-sn-glycerol-3-phosphate acyltransferase</fullName>
        <ecNumber evidence="7">2.3.1.51</ecNumber>
    </recommendedName>
</protein>
<evidence type="ECO:0000256" key="3">
    <source>
        <dbReference type="ARBA" id="ARBA00022516"/>
    </source>
</evidence>
<feature type="transmembrane region" description="Helical" evidence="8">
    <location>
        <begin position="6"/>
        <end position="23"/>
    </location>
</feature>
<dbReference type="GO" id="GO:0016020">
    <property type="term" value="C:membrane"/>
    <property type="evidence" value="ECO:0007669"/>
    <property type="project" value="InterPro"/>
</dbReference>
<reference evidence="10 11" key="1">
    <citation type="submission" date="2019-04" db="EMBL/GenBank/DDBJ databases">
        <title>Microbes associate with the intestines of laboratory mice.</title>
        <authorList>
            <person name="Navarre W."/>
            <person name="Wong E."/>
            <person name="Huang K."/>
            <person name="Tropini C."/>
            <person name="Ng K."/>
            <person name="Yu B."/>
        </authorList>
    </citation>
    <scope>NUCLEOTIDE SEQUENCE [LARGE SCALE GENOMIC DNA]</scope>
    <source>
        <strain evidence="10 11">NM50_B9-20</strain>
    </source>
</reference>
<comment type="caution">
    <text evidence="10">The sequence shown here is derived from an EMBL/GenBank/DDBJ whole genome shotgun (WGS) entry which is preliminary data.</text>
</comment>
<evidence type="ECO:0000313" key="10">
    <source>
        <dbReference type="EMBL" id="TGY41708.1"/>
    </source>
</evidence>
<dbReference type="SMART" id="SM00563">
    <property type="entry name" value="PlsC"/>
    <property type="match status" value="1"/>
</dbReference>
<dbReference type="InterPro" id="IPR004552">
    <property type="entry name" value="AGP_acyltrans"/>
</dbReference>
<keyword evidence="8" id="KW-0812">Transmembrane</keyword>
<comment type="similarity">
    <text evidence="2 7">Belongs to the 1-acyl-sn-glycerol-3-phosphate acyltransferase family.</text>
</comment>
<comment type="domain">
    <text evidence="7">The HXXXXD motif is essential for acyltransferase activity and may constitute the binding site for the phosphate moiety of the glycerol-3-phosphate.</text>
</comment>
<name>A0A4S2DHV5_9CLOT</name>
<keyword evidence="7" id="KW-1208">Phospholipid metabolism</keyword>
<dbReference type="RefSeq" id="WP_136007450.1">
    <property type="nucleotide sequence ID" value="NZ_SRYR01000006.1"/>
</dbReference>
<sequence>MLRSIVWYIVFFGTIILTIPALIRTKMLDKKGEIEKRDALVYKVTTLWAKTLLKVAGVKVIVHGVENLPKDKNVLYIGNHQGNFDIPIYMSQIPGLKGFVSKIEVKKIPGVRTWMEYMYCVFMDRSNIRKAGEAIVHGIKILKSGHSLVIFPEGTRSKGNNMGEFKAGSFKLATKSKCPIVPVTMDGSYRIMETNKRKWTLKPATVNLYIHPAIETADLSKEEQDALPKKVYEIIKNQLHKA</sequence>
<dbReference type="Proteomes" id="UP000306888">
    <property type="component" value="Unassembled WGS sequence"/>
</dbReference>
<accession>A0A4S2DHV5</accession>
<comment type="catalytic activity">
    <reaction evidence="7">
        <text>a 1-acyl-sn-glycero-3-phosphate + an acyl-CoA = a 1,2-diacyl-sn-glycero-3-phosphate + CoA</text>
        <dbReference type="Rhea" id="RHEA:19709"/>
        <dbReference type="ChEBI" id="CHEBI:57287"/>
        <dbReference type="ChEBI" id="CHEBI:57970"/>
        <dbReference type="ChEBI" id="CHEBI:58342"/>
        <dbReference type="ChEBI" id="CHEBI:58608"/>
        <dbReference type="EC" id="2.3.1.51"/>
    </reaction>
</comment>
<dbReference type="CDD" id="cd07989">
    <property type="entry name" value="LPLAT_AGPAT-like"/>
    <property type="match status" value="1"/>
</dbReference>
<keyword evidence="7" id="KW-0594">Phospholipid biosynthesis</keyword>
<feature type="domain" description="Phospholipid/glycerol acyltransferase" evidence="9">
    <location>
        <begin position="74"/>
        <end position="188"/>
    </location>
</feature>
<keyword evidence="3 7" id="KW-0444">Lipid biosynthesis</keyword>
<evidence type="ECO:0000256" key="1">
    <source>
        <dbReference type="ARBA" id="ARBA00005189"/>
    </source>
</evidence>
<dbReference type="NCBIfam" id="TIGR00530">
    <property type="entry name" value="AGP_acyltrn"/>
    <property type="match status" value="1"/>
</dbReference>
<gene>
    <name evidence="10" type="ORF">E5347_11900</name>
</gene>
<evidence type="ECO:0000313" key="11">
    <source>
        <dbReference type="Proteomes" id="UP000306888"/>
    </source>
</evidence>
<dbReference type="Pfam" id="PF01553">
    <property type="entry name" value="Acyltransferase"/>
    <property type="match status" value="1"/>
</dbReference>
<dbReference type="EMBL" id="SRYR01000006">
    <property type="protein sequence ID" value="TGY41708.1"/>
    <property type="molecule type" value="Genomic_DNA"/>
</dbReference>
<dbReference type="EC" id="2.3.1.51" evidence="7"/>
<keyword evidence="6 7" id="KW-0012">Acyltransferase</keyword>
<evidence type="ECO:0000256" key="6">
    <source>
        <dbReference type="ARBA" id="ARBA00023315"/>
    </source>
</evidence>
<keyword evidence="5 7" id="KW-0443">Lipid metabolism</keyword>
<dbReference type="PANTHER" id="PTHR10434:SF64">
    <property type="entry name" value="1-ACYL-SN-GLYCEROL-3-PHOSPHATE ACYLTRANSFERASE-RELATED"/>
    <property type="match status" value="1"/>
</dbReference>
<evidence type="ECO:0000256" key="2">
    <source>
        <dbReference type="ARBA" id="ARBA00008655"/>
    </source>
</evidence>
<evidence type="ECO:0000256" key="4">
    <source>
        <dbReference type="ARBA" id="ARBA00022679"/>
    </source>
</evidence>